<dbReference type="RefSeq" id="XP_008715717.1">
    <property type="nucleotide sequence ID" value="XM_008717495.1"/>
</dbReference>
<protein>
    <recommendedName>
        <fullName evidence="4">NB-ARC domain-containing protein</fullName>
    </recommendedName>
</protein>
<dbReference type="HOGENOM" id="CLU_320544_0_0_1"/>
<sequence>MQKIVQKDNLKSGLDGDPGKPCEKNHRSIARFESPDDQDYISILHKLREWMLKDNPVQYDLAHLPTSPTLSAPAPTQRPNYFEVEAPTPMFTGRSHELERLKKQLPLPAHGESTGMYGPGTIGKTHLALKFAEMRQNDYRTVALFDGTSEAVLRAGMDRFFDMLVRRHDEHLHDTAGDPRDVSDRPKAVTEWFESEVDWLLIIDNLDLHEENPVPIKKYLPRRSRGHQLLISRNSDVTYHAKFQHQVGPVSEGDAFDMLVKISRLSETVLTEDRESINRILDEVRGIPGAIEMAAKYIKGHCDRPSALVPQLLDTSESLRTWSTRNERGKAFAIWHLAYDKLEEGPQQPLFLLQFLAMLNGSQIPRVLFNRIAHPVPRWAPSGEVANLMPQESLASSPQLSELLLDKETFEEALTKLKNSGFLSVDFESASCHIQIHTHAQMIVQDRMGQDQRLLMLKLAICVLSHAFPEDPTIDNDYQTLRSSLTLQVLHCVKEAKKHDTNDLSEVLSKLITMLLSALERSGNEQFLLEDAERFIEHQDDGYYRCLASRWRAYMHHRLGEERLMQQTLSHRQNYEQRTERSEQVVSSRAHAALGNIIMHRAQFLTKAGLYEDCENALGSWVQRSGSMMENHTMSELKTASAVNLYAQGDQAEAIRLLSEVVYPFMQSQGQFGGRLPQRNVSQRAFNWAAISLCQIHCRQGTEDQLREVMDIITPLLAVLMPTDERFGFAACDYRILECEVLLRGKHWEDFQAKANILMEDLTQPPIYAGHNPRREDHQRQVKHMLARYFHMRGEWSYAVEAWTAALASENVDRAKIESNAFKDDYKVCICVLSLAVCLSHSKQPQAVKTARVYFEVLEKHVNGLKHPAAEPDATRWLEYLYTDAKLPSKFQKKVLGKALAGGAR</sequence>
<reference evidence="2 3" key="1">
    <citation type="submission" date="2013-03" db="EMBL/GenBank/DDBJ databases">
        <title>The Genome Sequence of Phialophora europaea CBS 101466.</title>
        <authorList>
            <consortium name="The Broad Institute Genomics Platform"/>
            <person name="Cuomo C."/>
            <person name="de Hoog S."/>
            <person name="Gorbushina A."/>
            <person name="Walker B."/>
            <person name="Young S.K."/>
            <person name="Zeng Q."/>
            <person name="Gargeya S."/>
            <person name="Fitzgerald M."/>
            <person name="Haas B."/>
            <person name="Abouelleil A."/>
            <person name="Allen A.W."/>
            <person name="Alvarado L."/>
            <person name="Arachchi H.M."/>
            <person name="Berlin A.M."/>
            <person name="Chapman S.B."/>
            <person name="Gainer-Dewar J."/>
            <person name="Goldberg J."/>
            <person name="Griggs A."/>
            <person name="Gujja S."/>
            <person name="Hansen M."/>
            <person name="Howarth C."/>
            <person name="Imamovic A."/>
            <person name="Ireland A."/>
            <person name="Larimer J."/>
            <person name="McCowan C."/>
            <person name="Murphy C."/>
            <person name="Pearson M."/>
            <person name="Poon T.W."/>
            <person name="Priest M."/>
            <person name="Roberts A."/>
            <person name="Saif S."/>
            <person name="Shea T."/>
            <person name="Sisk P."/>
            <person name="Sykes S."/>
            <person name="Wortman J."/>
            <person name="Nusbaum C."/>
            <person name="Birren B."/>
        </authorList>
    </citation>
    <scope>NUCLEOTIDE SEQUENCE [LARGE SCALE GENOMIC DNA]</scope>
    <source>
        <strain evidence="2 3">CBS 101466</strain>
    </source>
</reference>
<dbReference type="InParanoid" id="W2RZJ1"/>
<organism evidence="2 3">
    <name type="scientific">Cyphellophora europaea (strain CBS 101466)</name>
    <name type="common">Phialophora europaea</name>
    <dbReference type="NCBI Taxonomy" id="1220924"/>
    <lineage>
        <taxon>Eukaryota</taxon>
        <taxon>Fungi</taxon>
        <taxon>Dikarya</taxon>
        <taxon>Ascomycota</taxon>
        <taxon>Pezizomycotina</taxon>
        <taxon>Eurotiomycetes</taxon>
        <taxon>Chaetothyriomycetidae</taxon>
        <taxon>Chaetothyriales</taxon>
        <taxon>Cyphellophoraceae</taxon>
        <taxon>Cyphellophora</taxon>
    </lineage>
</organism>
<keyword evidence="3" id="KW-1185">Reference proteome</keyword>
<dbReference type="Gene3D" id="3.40.50.300">
    <property type="entry name" value="P-loop containing nucleotide triphosphate hydrolases"/>
    <property type="match status" value="1"/>
</dbReference>
<evidence type="ECO:0000313" key="2">
    <source>
        <dbReference type="EMBL" id="ETN41208.1"/>
    </source>
</evidence>
<evidence type="ECO:0000313" key="3">
    <source>
        <dbReference type="Proteomes" id="UP000030752"/>
    </source>
</evidence>
<dbReference type="InterPro" id="IPR027417">
    <property type="entry name" value="P-loop_NTPase"/>
</dbReference>
<dbReference type="OrthoDB" id="4360351at2759"/>
<evidence type="ECO:0000256" key="1">
    <source>
        <dbReference type="SAM" id="MobiDB-lite"/>
    </source>
</evidence>
<dbReference type="AlphaFoldDB" id="W2RZJ1"/>
<feature type="compositionally biased region" description="Basic and acidic residues" evidence="1">
    <location>
        <begin position="1"/>
        <end position="10"/>
    </location>
</feature>
<dbReference type="SUPFAM" id="SSF52540">
    <property type="entry name" value="P-loop containing nucleoside triphosphate hydrolases"/>
    <property type="match status" value="1"/>
</dbReference>
<name>W2RZJ1_CYPE1</name>
<feature type="region of interest" description="Disordered" evidence="1">
    <location>
        <begin position="1"/>
        <end position="23"/>
    </location>
</feature>
<evidence type="ECO:0008006" key="4">
    <source>
        <dbReference type="Google" id="ProtNLM"/>
    </source>
</evidence>
<dbReference type="eggNOG" id="KOG2029">
    <property type="taxonomic scope" value="Eukaryota"/>
</dbReference>
<dbReference type="PANTHER" id="PTHR35205">
    <property type="entry name" value="NB-ARC AND TPR DOMAIN PROTEIN"/>
    <property type="match status" value="1"/>
</dbReference>
<dbReference type="VEuPathDB" id="FungiDB:HMPREF1541_03143"/>
<accession>W2RZJ1</accession>
<proteinExistence type="predicted"/>
<dbReference type="Proteomes" id="UP000030752">
    <property type="component" value="Unassembled WGS sequence"/>
</dbReference>
<dbReference type="EMBL" id="KB822719">
    <property type="protein sequence ID" value="ETN41208.1"/>
    <property type="molecule type" value="Genomic_DNA"/>
</dbReference>
<dbReference type="PANTHER" id="PTHR35205:SF1">
    <property type="entry name" value="ZU5 DOMAIN-CONTAINING PROTEIN"/>
    <property type="match status" value="1"/>
</dbReference>
<dbReference type="GeneID" id="19970482"/>
<gene>
    <name evidence="2" type="ORF">HMPREF1541_03143</name>
</gene>